<gene>
    <name evidence="8" type="ORF">G4P62_014865</name>
</gene>
<dbReference type="Pfam" id="PF07686">
    <property type="entry name" value="V-set"/>
    <property type="match status" value="2"/>
</dbReference>
<feature type="domain" description="Immunoglobulin" evidence="7">
    <location>
        <begin position="240"/>
        <end position="338"/>
    </location>
</feature>
<reference evidence="8" key="1">
    <citation type="submission" date="2020-03" db="EMBL/GenBank/DDBJ databases">
        <title>Intra-Species Differences in Population Size shape Life History and Genome Evolution.</title>
        <authorList>
            <person name="Willemsen D."/>
            <person name="Cui R."/>
            <person name="Valenzano D.R."/>
        </authorList>
    </citation>
    <scope>NUCLEOTIDE SEQUENCE</scope>
    <source>
        <strain evidence="8">GRZ</strain>
        <tissue evidence="8">Whole</tissue>
    </source>
</reference>
<evidence type="ECO:0000259" key="7">
    <source>
        <dbReference type="SMART" id="SM00409"/>
    </source>
</evidence>
<dbReference type="InterPro" id="IPR013106">
    <property type="entry name" value="Ig_V-set"/>
</dbReference>
<comment type="subcellular location">
    <subcellularLocation>
        <location evidence="1">Membrane</location>
    </subcellularLocation>
</comment>
<feature type="domain" description="Immunoglobulin" evidence="7">
    <location>
        <begin position="25"/>
        <end position="123"/>
    </location>
</feature>
<dbReference type="InterPro" id="IPR013783">
    <property type="entry name" value="Ig-like_fold"/>
</dbReference>
<dbReference type="InterPro" id="IPR003599">
    <property type="entry name" value="Ig_sub"/>
</dbReference>
<evidence type="ECO:0000313" key="8">
    <source>
        <dbReference type="EMBL" id="KAF7210481.1"/>
    </source>
</evidence>
<protein>
    <submittedName>
        <fullName evidence="8">LOC107391509-like protein</fullName>
    </submittedName>
</protein>
<dbReference type="PANTHER" id="PTHR11860">
    <property type="entry name" value="POLYMERIC-IMMUNOGLOBULIN RECEPTOR"/>
    <property type="match status" value="1"/>
</dbReference>
<dbReference type="EMBL" id="JAAVVJ010000013">
    <property type="protein sequence ID" value="KAF7210481.1"/>
    <property type="molecule type" value="Genomic_DNA"/>
</dbReference>
<organism evidence="8 9">
    <name type="scientific">Nothobranchius furzeri</name>
    <name type="common">Turquoise killifish</name>
    <dbReference type="NCBI Taxonomy" id="105023"/>
    <lineage>
        <taxon>Eukaryota</taxon>
        <taxon>Metazoa</taxon>
        <taxon>Chordata</taxon>
        <taxon>Craniata</taxon>
        <taxon>Vertebrata</taxon>
        <taxon>Euteleostomi</taxon>
        <taxon>Actinopterygii</taxon>
        <taxon>Neopterygii</taxon>
        <taxon>Teleostei</taxon>
        <taxon>Neoteleostei</taxon>
        <taxon>Acanthomorphata</taxon>
        <taxon>Ovalentaria</taxon>
        <taxon>Atherinomorphae</taxon>
        <taxon>Cyprinodontiformes</taxon>
        <taxon>Nothobranchiidae</taxon>
        <taxon>Nothobranchius</taxon>
    </lineage>
</organism>
<feature type="region of interest" description="Disordered" evidence="4">
    <location>
        <begin position="502"/>
        <end position="533"/>
    </location>
</feature>
<feature type="compositionally biased region" description="Low complexity" evidence="4">
    <location>
        <begin position="344"/>
        <end position="359"/>
    </location>
</feature>
<proteinExistence type="predicted"/>
<sequence>MDVRRASFCFLLLCLQVRSSSRAEEQHFYDYPGETVTITCVFSSPGTWRMFCRENCEGENVLIKTSEKEKKRKRYKTEYKSSKSNFRLDVSISDLTLSDSGLYTCGLGGSSSVSYHQFRLVVVDALLDGTKDRRLFKETGSSLTVACSFSDPGRKKLFCRGECDGDRILVQTDGVKGQMGRYRIESEKRSSEAVLYVSIKQLTWSDSGLYRCHLDIPNWPDPYVEFTLSVTDALVDGTKVQHIVKPAGSSLTVACSVSDPGRTKLFCRGGCDGDRILVQTDGVKGQMGRYRIESEKRSSETVLYVSIKQLTRSDSGLYRCQQGRVSRRSHGDFTVVVFEEVQPSSHQTSSPTTTLSFSFGAGSSQPPVSTDQPVLLQGTRTSGDVLLFVVLTLSFITIILFSAALLVFCKYRSAQRDPPVQTAAAAAAEPDGVYEDIREDEELRRPLPVDICTVYSCVSVSKPTVAGTNDSVIAAASSQKAADLLSDLSYANVTFSNQSLDLPTRSSDGSAAVHSPVQNASRDADEPLYSRPD</sequence>
<evidence type="ECO:0000313" key="9">
    <source>
        <dbReference type="Proteomes" id="UP000822369"/>
    </source>
</evidence>
<dbReference type="KEGG" id="nfu:107391509"/>
<dbReference type="Gene3D" id="2.60.40.10">
    <property type="entry name" value="Immunoglobulins"/>
    <property type="match status" value="3"/>
</dbReference>
<feature type="chain" id="PRO_5039059805" evidence="6">
    <location>
        <begin position="24"/>
        <end position="533"/>
    </location>
</feature>
<dbReference type="OMA" id="QMGRYRI"/>
<evidence type="ECO:0000256" key="5">
    <source>
        <dbReference type="SAM" id="Phobius"/>
    </source>
</evidence>
<evidence type="ECO:0000256" key="4">
    <source>
        <dbReference type="SAM" id="MobiDB-lite"/>
    </source>
</evidence>
<dbReference type="OrthoDB" id="9805957at2759"/>
<feature type="domain" description="Immunoglobulin" evidence="7">
    <location>
        <begin position="132"/>
        <end position="231"/>
    </location>
</feature>
<evidence type="ECO:0000256" key="6">
    <source>
        <dbReference type="SAM" id="SignalP"/>
    </source>
</evidence>
<evidence type="ECO:0000256" key="1">
    <source>
        <dbReference type="ARBA" id="ARBA00004370"/>
    </source>
</evidence>
<keyword evidence="2 5" id="KW-0812">Transmembrane</keyword>
<dbReference type="GO" id="GO:0004888">
    <property type="term" value="F:transmembrane signaling receptor activity"/>
    <property type="evidence" value="ECO:0007669"/>
    <property type="project" value="TreeGrafter"/>
</dbReference>
<comment type="caution">
    <text evidence="8">The sequence shown here is derived from an EMBL/GenBank/DDBJ whole genome shotgun (WGS) entry which is preliminary data.</text>
</comment>
<dbReference type="InterPro" id="IPR050671">
    <property type="entry name" value="CD300_family_receptors"/>
</dbReference>
<feature type="signal peptide" evidence="6">
    <location>
        <begin position="1"/>
        <end position="23"/>
    </location>
</feature>
<name>A0A9D2XXT9_NOTFU</name>
<dbReference type="PANTHER" id="PTHR11860:SF87">
    <property type="entry name" value="CMRF35-LIKE MOLECULE 8"/>
    <property type="match status" value="1"/>
</dbReference>
<dbReference type="SMART" id="SM00409">
    <property type="entry name" value="IG"/>
    <property type="match status" value="3"/>
</dbReference>
<keyword evidence="3 5" id="KW-0472">Membrane</keyword>
<evidence type="ECO:0000256" key="3">
    <source>
        <dbReference type="ARBA" id="ARBA00023136"/>
    </source>
</evidence>
<dbReference type="InterPro" id="IPR036179">
    <property type="entry name" value="Ig-like_dom_sf"/>
</dbReference>
<dbReference type="AlphaFoldDB" id="A0A9D2XXT9"/>
<accession>A0A9D2XXT9</accession>
<feature type="region of interest" description="Disordered" evidence="4">
    <location>
        <begin position="344"/>
        <end position="364"/>
    </location>
</feature>
<dbReference type="SUPFAM" id="SSF48726">
    <property type="entry name" value="Immunoglobulin"/>
    <property type="match status" value="3"/>
</dbReference>
<keyword evidence="6" id="KW-0732">Signal</keyword>
<feature type="transmembrane region" description="Helical" evidence="5">
    <location>
        <begin position="385"/>
        <end position="408"/>
    </location>
</feature>
<dbReference type="GO" id="GO:0005886">
    <property type="term" value="C:plasma membrane"/>
    <property type="evidence" value="ECO:0007669"/>
    <property type="project" value="TreeGrafter"/>
</dbReference>
<keyword evidence="5" id="KW-1133">Transmembrane helix</keyword>
<evidence type="ECO:0000256" key="2">
    <source>
        <dbReference type="ARBA" id="ARBA00022692"/>
    </source>
</evidence>
<dbReference type="Proteomes" id="UP000822369">
    <property type="component" value="Chromosome 13"/>
</dbReference>